<dbReference type="PANTHER" id="PTHR46265">
    <property type="entry name" value="RHO GTPASE-ACTIVATING PROTEIN 7"/>
    <property type="match status" value="1"/>
</dbReference>
<dbReference type="AlphaFoldDB" id="A0A061FES4"/>
<reference evidence="6 7" key="1">
    <citation type="journal article" date="2013" name="Genome Biol.">
        <title>The genome sequence of the most widely cultivated cacao type and its use to identify candidate genes regulating pod color.</title>
        <authorList>
            <person name="Motamayor J.C."/>
            <person name="Mockaitis K."/>
            <person name="Schmutz J."/>
            <person name="Haiminen N."/>
            <person name="Iii D.L."/>
            <person name="Cornejo O."/>
            <person name="Findley S.D."/>
            <person name="Zheng P."/>
            <person name="Utro F."/>
            <person name="Royaert S."/>
            <person name="Saski C."/>
            <person name="Jenkins J."/>
            <person name="Podicheti R."/>
            <person name="Zhao M."/>
            <person name="Scheffler B.E."/>
            <person name="Stack J.C."/>
            <person name="Feltus F.A."/>
            <person name="Mustiga G.M."/>
            <person name="Amores F."/>
            <person name="Phillips W."/>
            <person name="Marelli J.P."/>
            <person name="May G.D."/>
            <person name="Shapiro H."/>
            <person name="Ma J."/>
            <person name="Bustamante C.D."/>
            <person name="Schnell R.J."/>
            <person name="Main D."/>
            <person name="Gilbert D."/>
            <person name="Parida L."/>
            <person name="Kuhn D.N."/>
        </authorList>
    </citation>
    <scope>NUCLEOTIDE SEQUENCE [LARGE SCALE GENOMIC DNA]</scope>
    <source>
        <strain evidence="7">cv. Matina 1-6</strain>
    </source>
</reference>
<dbReference type="SUPFAM" id="SSF48350">
    <property type="entry name" value="GTPase activation domain, GAP"/>
    <property type="match status" value="1"/>
</dbReference>
<feature type="compositionally biased region" description="Polar residues" evidence="3">
    <location>
        <begin position="481"/>
        <end position="492"/>
    </location>
</feature>
<dbReference type="Pfam" id="PF00620">
    <property type="entry name" value="RhoGAP"/>
    <property type="match status" value="1"/>
</dbReference>
<protein>
    <submittedName>
        <fullName evidence="6">Rho GTPase activation protein with PH domain, putative isoform 1</fullName>
    </submittedName>
</protein>
<dbReference type="InterPro" id="IPR001849">
    <property type="entry name" value="PH_domain"/>
</dbReference>
<feature type="region of interest" description="Disordered" evidence="3">
    <location>
        <begin position="794"/>
        <end position="852"/>
    </location>
</feature>
<dbReference type="STRING" id="3641.A0A061FES4"/>
<evidence type="ECO:0000256" key="3">
    <source>
        <dbReference type="SAM" id="MobiDB-lite"/>
    </source>
</evidence>
<dbReference type="FunCoup" id="A0A061FES4">
    <property type="interactions" value="62"/>
</dbReference>
<feature type="region of interest" description="Disordered" evidence="3">
    <location>
        <begin position="1"/>
        <end position="67"/>
    </location>
</feature>
<organism evidence="6 7">
    <name type="scientific">Theobroma cacao</name>
    <name type="common">Cacao</name>
    <name type="synonym">Cocoa</name>
    <dbReference type="NCBI Taxonomy" id="3641"/>
    <lineage>
        <taxon>Eukaryota</taxon>
        <taxon>Viridiplantae</taxon>
        <taxon>Streptophyta</taxon>
        <taxon>Embryophyta</taxon>
        <taxon>Tracheophyta</taxon>
        <taxon>Spermatophyta</taxon>
        <taxon>Magnoliopsida</taxon>
        <taxon>eudicotyledons</taxon>
        <taxon>Gunneridae</taxon>
        <taxon>Pentapetalae</taxon>
        <taxon>rosids</taxon>
        <taxon>malvids</taxon>
        <taxon>Malvales</taxon>
        <taxon>Malvaceae</taxon>
        <taxon>Byttnerioideae</taxon>
        <taxon>Theobroma</taxon>
    </lineage>
</organism>
<dbReference type="CDD" id="cd00159">
    <property type="entry name" value="RhoGAP"/>
    <property type="match status" value="1"/>
</dbReference>
<evidence type="ECO:0000259" key="4">
    <source>
        <dbReference type="PROSITE" id="PS50003"/>
    </source>
</evidence>
<evidence type="ECO:0000256" key="1">
    <source>
        <dbReference type="ARBA" id="ARBA00022468"/>
    </source>
</evidence>
<dbReference type="GO" id="GO:0005096">
    <property type="term" value="F:GTPase activator activity"/>
    <property type="evidence" value="ECO:0007669"/>
    <property type="project" value="UniProtKB-KW"/>
</dbReference>
<keyword evidence="7" id="KW-1185">Reference proteome</keyword>
<dbReference type="eggNOG" id="KOG4271">
    <property type="taxonomic scope" value="Eukaryota"/>
</dbReference>
<dbReference type="EMBL" id="CM001886">
    <property type="protein sequence ID" value="EOY15418.1"/>
    <property type="molecule type" value="Genomic_DNA"/>
</dbReference>
<feature type="compositionally biased region" description="Low complexity" evidence="3">
    <location>
        <begin position="522"/>
        <end position="531"/>
    </location>
</feature>
<dbReference type="Pfam" id="PF00169">
    <property type="entry name" value="PH"/>
    <property type="match status" value="1"/>
</dbReference>
<evidence type="ECO:0000313" key="7">
    <source>
        <dbReference type="Proteomes" id="UP000026915"/>
    </source>
</evidence>
<dbReference type="InterPro" id="IPR052799">
    <property type="entry name" value="Rho_GAP_Regulators"/>
</dbReference>
<feature type="compositionally biased region" description="Pro residues" evidence="3">
    <location>
        <begin position="48"/>
        <end position="58"/>
    </location>
</feature>
<feature type="region of interest" description="Disordered" evidence="3">
    <location>
        <begin position="747"/>
        <end position="778"/>
    </location>
</feature>
<feature type="compositionally biased region" description="Polar residues" evidence="3">
    <location>
        <begin position="747"/>
        <end position="759"/>
    </location>
</feature>
<gene>
    <name evidence="6" type="ORF">TCM_034487</name>
</gene>
<dbReference type="OMA" id="VREDTCQ"/>
<accession>A0A061FES4</accession>
<keyword evidence="2" id="KW-0175">Coiled coil</keyword>
<dbReference type="Gene3D" id="1.10.555.10">
    <property type="entry name" value="Rho GTPase activation protein"/>
    <property type="match status" value="1"/>
</dbReference>
<dbReference type="InterPro" id="IPR011993">
    <property type="entry name" value="PH-like_dom_sf"/>
</dbReference>
<feature type="compositionally biased region" description="Polar residues" evidence="3">
    <location>
        <begin position="542"/>
        <end position="556"/>
    </location>
</feature>
<feature type="coiled-coil region" evidence="2">
    <location>
        <begin position="625"/>
        <end position="691"/>
    </location>
</feature>
<keyword evidence="1" id="KW-0343">GTPase activation</keyword>
<proteinExistence type="predicted"/>
<dbReference type="Proteomes" id="UP000026915">
    <property type="component" value="Chromosome 8"/>
</dbReference>
<feature type="domain" description="Rho-GAP" evidence="5">
    <location>
        <begin position="222"/>
        <end position="421"/>
    </location>
</feature>
<feature type="region of interest" description="Disordered" evidence="3">
    <location>
        <begin position="428"/>
        <end position="562"/>
    </location>
</feature>
<feature type="compositionally biased region" description="Acidic residues" evidence="3">
    <location>
        <begin position="432"/>
        <end position="464"/>
    </location>
</feature>
<feature type="region of interest" description="Disordered" evidence="3">
    <location>
        <begin position="873"/>
        <end position="911"/>
    </location>
</feature>
<feature type="domain" description="PH" evidence="4">
    <location>
        <begin position="68"/>
        <end position="175"/>
    </location>
</feature>
<dbReference type="Pfam" id="PF14389">
    <property type="entry name" value="Lzipper-MIP1"/>
    <property type="match status" value="1"/>
</dbReference>
<dbReference type="CDD" id="cd00821">
    <property type="entry name" value="PH"/>
    <property type="match status" value="1"/>
</dbReference>
<dbReference type="Gene3D" id="2.30.29.30">
    <property type="entry name" value="Pleckstrin-homology domain (PH domain)/Phosphotyrosine-binding domain (PTB)"/>
    <property type="match status" value="1"/>
</dbReference>
<feature type="coiled-coil region" evidence="2">
    <location>
        <begin position="716"/>
        <end position="743"/>
    </location>
</feature>
<dbReference type="InterPro" id="IPR000198">
    <property type="entry name" value="RhoGAP_dom"/>
</dbReference>
<sequence>MATKKDEPCQAHQKMPSKKEEPSQAQQQRIPSKKEEPSQGLQGEAAAPGPPTPAPGPPDHLHSRGGNSVLKSGPLFLSSKGIGWTSWKKRWFILTHTSLVFFRSDPSAISQKGNEVNLTLGGIDLNNSGSVVVKADKKLLTVLFPDGRDGRAFTLKAETLEDLYEWKTALEHALSQAPSSAHVMGQNGIFGNDQTDAVDGSKEPVNDKQPVRSTVIGRPILLALEDVDGAPTFLEKALRFVEEHGVKVEGILRQAADVEDVERRIREYEQGKSEFSSEEDPHVIADCVKYVLRELPSSPVPASCCNALLEACRTERGARVNAMRVAVLDTFPEPNRRLLQRILLMMQKVASHKAENWMSSSAVAACMAPLLLRPLLAGDCEIENDFDVGGDGSIQLLQAAAAANHAQAIVITLLEEYDKIFGVGSVSPDLYSDSEESGSESEEATDDGESYEDDEDYEDDDCDDAIQASDAYNNDDDVASRTGSESGHSINNDLDDDKDSDYSSSGSELSEAGDDLKATKKLSSSPHSSLSENDNSERSEDNQSSNSSVTETNKSAGLSKGVYGETKLEDQLTSHNQISCIPKSISIGNGPGHNVRRPTVWGRTAAKKNLSMESIDFPCEEEAEIETLEAEKSDLQNRLTEEIEGNAILEASLEKRKKTLHERRLALEKDVARLEEELQRERDKRMALEAGLNPFQGPITLPATIDEKTKADLKDIAQAEADIINLKKKVDDLGMQLNQHLEKNSVSMNDSCNKHQPNHQAKMKDKPKGTEAAFKRSGSKDTYLDEAWCQNEKKQESSLANKHTPQNQQLDHSAHNSNHMHAAETAAQKPLAPSNSKKSATKGEGANSTSSALTKLTTRLNFLKERRSQIANEILGMEKGRGSGQAVPNPDKGKGSEPIQSLQNPEKGDVLKAIVSYSSDRDQDY</sequence>
<dbReference type="SMART" id="SM00324">
    <property type="entry name" value="RhoGAP"/>
    <property type="match status" value="1"/>
</dbReference>
<dbReference type="SMART" id="SM00233">
    <property type="entry name" value="PH"/>
    <property type="match status" value="1"/>
</dbReference>
<evidence type="ECO:0000259" key="5">
    <source>
        <dbReference type="PROSITE" id="PS50238"/>
    </source>
</evidence>
<dbReference type="PROSITE" id="PS50003">
    <property type="entry name" value="PH_DOMAIN"/>
    <property type="match status" value="1"/>
</dbReference>
<evidence type="ECO:0000313" key="6">
    <source>
        <dbReference type="EMBL" id="EOY15418.1"/>
    </source>
</evidence>
<dbReference type="InterPro" id="IPR008936">
    <property type="entry name" value="Rho_GTPase_activation_prot"/>
</dbReference>
<dbReference type="Gramene" id="EOY15418">
    <property type="protein sequence ID" value="EOY15418"/>
    <property type="gene ID" value="TCM_034487"/>
</dbReference>
<feature type="compositionally biased region" description="Polar residues" evidence="3">
    <location>
        <begin position="797"/>
        <end position="811"/>
    </location>
</feature>
<dbReference type="SUPFAM" id="SSF50729">
    <property type="entry name" value="PH domain-like"/>
    <property type="match status" value="1"/>
</dbReference>
<dbReference type="InParanoid" id="A0A061FES4"/>
<dbReference type="GO" id="GO:0007165">
    <property type="term" value="P:signal transduction"/>
    <property type="evidence" value="ECO:0007669"/>
    <property type="project" value="InterPro"/>
</dbReference>
<dbReference type="InterPro" id="IPR025757">
    <property type="entry name" value="MIP1_Leuzipper"/>
</dbReference>
<dbReference type="PROSITE" id="PS50238">
    <property type="entry name" value="RHOGAP"/>
    <property type="match status" value="1"/>
</dbReference>
<name>A0A061FES4_THECC</name>
<evidence type="ECO:0000256" key="2">
    <source>
        <dbReference type="SAM" id="Coils"/>
    </source>
</evidence>
<dbReference type="PANTHER" id="PTHR46265:SF22">
    <property type="entry name" value="RHO GTPASE-ACTIVATING PROTEIN REN1-LIKE ISOFORM X1"/>
    <property type="match status" value="1"/>
</dbReference>